<evidence type="ECO:0000256" key="6">
    <source>
        <dbReference type="ARBA" id="ARBA00037847"/>
    </source>
</evidence>
<dbReference type="GO" id="GO:0031965">
    <property type="term" value="C:nuclear membrane"/>
    <property type="evidence" value="ECO:0007669"/>
    <property type="project" value="UniProtKB-SubCell"/>
</dbReference>
<dbReference type="PANTHER" id="PTHR12265:SF30">
    <property type="entry name" value="TRANSMEMBRANE PROTEIN 53"/>
    <property type="match status" value="1"/>
</dbReference>
<sequence>MTTTPPHPLGFLSRLSRSVYLYKPDAVAAKASSKHPRLILLATWMGAQDVHIAKYLTPYRIAYPASPIVVIRTELSDFMVPGRRTERNRQFARIIPVLRDAFPELAVGGVVPAPQDETDASSISSSVSTSDIADSEISGVLVKPPPRAPRAELLIHVWSNGGGSALAALRGVLKKAQVTLPRYSLVLDSTPGQFHYRSTFTAFALSFPPWLRRILSPFLHAMVAWFWLRQNISRVFGGPGGPLRTAAASHNTPIARASEVRRAYIYSDADKLIHAADVEAHAREAEALGFTVRRENFGKSAHVAHMKADPERYWRIARETFEGPPTESELEGYAVVDAVADAEAAARALDKAAEETVSAEQAYAAAQASADAAAAAYEEAKAAEVVAAAEEEVKVDEVVEAVAVAEHTHHATLDLEAAKASDDAEAAAAAIALEKAAASTASAEEAYAKAKADADAAAAATTKPKKGKKRGGKH</sequence>
<evidence type="ECO:0000256" key="1">
    <source>
        <dbReference type="ARBA" id="ARBA00004126"/>
    </source>
</evidence>
<feature type="region of interest" description="Disordered" evidence="7">
    <location>
        <begin position="453"/>
        <end position="474"/>
    </location>
</feature>
<evidence type="ECO:0000313" key="9">
    <source>
        <dbReference type="Proteomes" id="UP000827549"/>
    </source>
</evidence>
<evidence type="ECO:0000313" key="8">
    <source>
        <dbReference type="EMBL" id="WOO79054.1"/>
    </source>
</evidence>
<keyword evidence="5" id="KW-0539">Nucleus</keyword>
<keyword evidence="3" id="KW-1133">Transmembrane helix</keyword>
<name>A0AAF0Y6B5_9TREE</name>
<dbReference type="InterPro" id="IPR008547">
    <property type="entry name" value="DUF829_TMEM53"/>
</dbReference>
<evidence type="ECO:0000256" key="3">
    <source>
        <dbReference type="ARBA" id="ARBA00022989"/>
    </source>
</evidence>
<comment type="subcellular location">
    <subcellularLocation>
        <location evidence="6">Endomembrane system</location>
        <topology evidence="6">Single-pass membrane protein</topology>
    </subcellularLocation>
    <subcellularLocation>
        <location evidence="1">Nucleus membrane</location>
    </subcellularLocation>
</comment>
<protein>
    <submittedName>
        <fullName evidence="8">Uncharacterized protein</fullName>
    </submittedName>
</protein>
<dbReference type="GeneID" id="87805838"/>
<accession>A0AAF0Y6B5</accession>
<keyword evidence="4" id="KW-0472">Membrane</keyword>
<evidence type="ECO:0000256" key="2">
    <source>
        <dbReference type="ARBA" id="ARBA00022692"/>
    </source>
</evidence>
<proteinExistence type="predicted"/>
<dbReference type="PANTHER" id="PTHR12265">
    <property type="entry name" value="TRANSMEMBRANE PROTEIN 53"/>
    <property type="match status" value="1"/>
</dbReference>
<keyword evidence="2" id="KW-0812">Transmembrane</keyword>
<dbReference type="EMBL" id="CP086715">
    <property type="protein sequence ID" value="WOO79054.1"/>
    <property type="molecule type" value="Genomic_DNA"/>
</dbReference>
<organism evidence="8 9">
    <name type="scientific">Vanrija pseudolonga</name>
    <dbReference type="NCBI Taxonomy" id="143232"/>
    <lineage>
        <taxon>Eukaryota</taxon>
        <taxon>Fungi</taxon>
        <taxon>Dikarya</taxon>
        <taxon>Basidiomycota</taxon>
        <taxon>Agaricomycotina</taxon>
        <taxon>Tremellomycetes</taxon>
        <taxon>Trichosporonales</taxon>
        <taxon>Trichosporonaceae</taxon>
        <taxon>Vanrija</taxon>
    </lineage>
</organism>
<reference evidence="8" key="1">
    <citation type="submission" date="2023-10" db="EMBL/GenBank/DDBJ databases">
        <authorList>
            <person name="Noh H."/>
        </authorList>
    </citation>
    <scope>NUCLEOTIDE SEQUENCE</scope>
    <source>
        <strain evidence="8">DUCC4014</strain>
    </source>
</reference>
<dbReference type="Pfam" id="PF05705">
    <property type="entry name" value="DUF829"/>
    <property type="match status" value="1"/>
</dbReference>
<feature type="compositionally biased region" description="Basic residues" evidence="7">
    <location>
        <begin position="463"/>
        <end position="474"/>
    </location>
</feature>
<evidence type="ECO:0000256" key="4">
    <source>
        <dbReference type="ARBA" id="ARBA00023136"/>
    </source>
</evidence>
<evidence type="ECO:0000256" key="7">
    <source>
        <dbReference type="SAM" id="MobiDB-lite"/>
    </source>
</evidence>
<dbReference type="RefSeq" id="XP_062625086.1">
    <property type="nucleotide sequence ID" value="XM_062769102.1"/>
</dbReference>
<gene>
    <name evidence="8" type="ORF">LOC62_02G002591</name>
</gene>
<evidence type="ECO:0000256" key="5">
    <source>
        <dbReference type="ARBA" id="ARBA00023242"/>
    </source>
</evidence>
<dbReference type="AlphaFoldDB" id="A0AAF0Y6B5"/>
<dbReference type="Proteomes" id="UP000827549">
    <property type="component" value="Chromosome 2"/>
</dbReference>
<keyword evidence="9" id="KW-1185">Reference proteome</keyword>